<dbReference type="PANTHER" id="PTHR10491:SF4">
    <property type="entry name" value="METHIONINE ADENOSYLTRANSFERASE 2 SUBUNIT BETA"/>
    <property type="match status" value="1"/>
</dbReference>
<dbReference type="SUPFAM" id="SSF53448">
    <property type="entry name" value="Nucleotide-diphospho-sugar transferases"/>
    <property type="match status" value="1"/>
</dbReference>
<dbReference type="EMBL" id="MT418680">
    <property type="protein sequence ID" value="QKF93572.1"/>
    <property type="molecule type" value="Genomic_DNA"/>
</dbReference>
<dbReference type="InterPro" id="IPR029903">
    <property type="entry name" value="RmlD-like-bd"/>
</dbReference>
<protein>
    <submittedName>
        <fullName evidence="2">dTDP-6-deoxy-L-lyxo-4-hexulose reductase</fullName>
    </submittedName>
</protein>
<dbReference type="Gene3D" id="3.90.25.10">
    <property type="entry name" value="UDP-galactose 4-epimerase, domain 1"/>
    <property type="match status" value="1"/>
</dbReference>
<dbReference type="GO" id="GO:0008831">
    <property type="term" value="F:dTDP-4-dehydrorhamnose reductase activity"/>
    <property type="evidence" value="ECO:0007669"/>
    <property type="project" value="TreeGrafter"/>
</dbReference>
<dbReference type="Pfam" id="PF04321">
    <property type="entry name" value="RmlD_sub_bind"/>
    <property type="match status" value="1"/>
</dbReference>
<keyword evidence="3" id="KW-1185">Reference proteome</keyword>
<dbReference type="GO" id="GO:0019305">
    <property type="term" value="P:dTDP-rhamnose biosynthetic process"/>
    <property type="evidence" value="ECO:0007669"/>
    <property type="project" value="TreeGrafter"/>
</dbReference>
<dbReference type="SUPFAM" id="SSF51735">
    <property type="entry name" value="NAD(P)-binding Rossmann-fold domains"/>
    <property type="match status" value="1"/>
</dbReference>
<evidence type="ECO:0000259" key="1">
    <source>
        <dbReference type="Pfam" id="PF04321"/>
    </source>
</evidence>
<reference evidence="2 3" key="1">
    <citation type="submission" date="2020-04" db="EMBL/GenBank/DDBJ databases">
        <title>Advantages and limits of metagenomic assembly and binning of a giant virus.</title>
        <authorList>
            <person name="Schulz F."/>
            <person name="Andreani J."/>
            <person name="Francis R."/>
            <person name="Boudjemaa H."/>
            <person name="Bou Khalil J.Y."/>
            <person name="Lee J."/>
            <person name="La Scola B."/>
            <person name="Woyke T."/>
        </authorList>
    </citation>
    <scope>NUCLEOTIDE SEQUENCE [LARGE SCALE GENOMIC DNA]</scope>
    <source>
        <strain evidence="2 3">FV1/VV64</strain>
    </source>
</reference>
<organism evidence="2 3">
    <name type="scientific">Fadolivirus FV1/VV64</name>
    <dbReference type="NCBI Taxonomy" id="3070911"/>
    <lineage>
        <taxon>Viruses</taxon>
        <taxon>Varidnaviria</taxon>
        <taxon>Bamfordvirae</taxon>
        <taxon>Nucleocytoviricota</taxon>
        <taxon>Megaviricetes</taxon>
        <taxon>Imitervirales</taxon>
        <taxon>Mimiviridae</taxon>
        <taxon>Klosneuvirinae</taxon>
        <taxon>Fadolivirus</taxon>
        <taxon>Fadolivirus algeromassiliense</taxon>
    </lineage>
</organism>
<dbReference type="Gene3D" id="3.90.550.20">
    <property type="match status" value="1"/>
</dbReference>
<dbReference type="InterPro" id="IPR036291">
    <property type="entry name" value="NAD(P)-bd_dom_sf"/>
</dbReference>
<dbReference type="InterPro" id="IPR005913">
    <property type="entry name" value="dTDP_dehydrorham_reduct"/>
</dbReference>
<proteinExistence type="predicted"/>
<evidence type="ECO:0000313" key="3">
    <source>
        <dbReference type="Proteomes" id="UP001162001"/>
    </source>
</evidence>
<dbReference type="PANTHER" id="PTHR10491">
    <property type="entry name" value="DTDP-4-DEHYDRORHAMNOSE REDUCTASE"/>
    <property type="match status" value="1"/>
</dbReference>
<feature type="domain" description="RmlD-like substrate binding" evidence="1">
    <location>
        <begin position="8"/>
        <end position="157"/>
    </location>
</feature>
<sequence length="562" mass="66246">MNNILYNKLIIFGSSGMLGNYIKRYFETCSELQIICITRNDFDVLKDDSIKLENLLHDHLTNKTVIVNAIGVIPQASKNYKLENDYYIRVNEQFPHELANLAEKYNCQMIHSTTDCVFDGKKGNYVETDIHDETNIYGITKSKGEPNNCTVIRTSIIGEEVNNQRSLVEWIKSCTCKSINGYVNHYWNGITCLQYAKVIEYMINNNIFWKGVRHIFSPRTVSKYELVSMINQTYKLLIDINEFRTSETIDKSIKTIYNENNLFNIPDLNIQINEMREFSSILHNNIIPRIFYVYWDGSKLSYLQYLTIITFKKFNPNWKIVLYTPIIRYTQKTWSTTEQKVSYNGFDYLPKLLELDIDVRKIDFEKIGFKNEIPEVIKSDYLRYWLLGNYGGLWSDMDIIYIKPIDQMFSSTLQVYGDINMIDTVIAFYNNYYSIGLLMSKQDNPYFIELVNNANKYLNLTKYQSIGSELLLKLYKNPSLIKNKYKQLNIITLDKYVYLPYDWNKINEIFLLSLPQNIKDHTIGIHWFNGSKISVMYENMIEENKFPDTGSIYPYIKEYLTK</sequence>
<dbReference type="Pfam" id="PF04488">
    <property type="entry name" value="Gly_transf_sug"/>
    <property type="match status" value="1"/>
</dbReference>
<dbReference type="Gene3D" id="3.40.50.720">
    <property type="entry name" value="NAD(P)-binding Rossmann-like Domain"/>
    <property type="match status" value="1"/>
</dbReference>
<gene>
    <name evidence="2" type="ORF">Fadolivirus_1_114</name>
</gene>
<dbReference type="Proteomes" id="UP001162001">
    <property type="component" value="Segment"/>
</dbReference>
<dbReference type="InterPro" id="IPR029044">
    <property type="entry name" value="Nucleotide-diphossugar_trans"/>
</dbReference>
<name>A0A7D3V5B6_9VIRU</name>
<accession>A0A7D3V5B6</accession>
<evidence type="ECO:0000313" key="2">
    <source>
        <dbReference type="EMBL" id="QKF93572.1"/>
    </source>
</evidence>
<dbReference type="InterPro" id="IPR007577">
    <property type="entry name" value="GlycoTrfase_DXD_sugar-bd_CS"/>
</dbReference>